<protein>
    <recommendedName>
        <fullName evidence="1">Toxin VasX N-terminal region domain-containing protein</fullName>
    </recommendedName>
</protein>
<dbReference type="EMBL" id="LJRR01000200">
    <property type="protein sequence ID" value="KPZ16386.1"/>
    <property type="molecule type" value="Genomic_DNA"/>
</dbReference>
<feature type="domain" description="Toxin VasX N-terminal region" evidence="1">
    <location>
        <begin position="31"/>
        <end position="153"/>
    </location>
</feature>
<evidence type="ECO:0000259" key="1">
    <source>
        <dbReference type="Pfam" id="PF20249"/>
    </source>
</evidence>
<dbReference type="RefSeq" id="WP_328586570.1">
    <property type="nucleotide sequence ID" value="NZ_JYHK01000048.1"/>
</dbReference>
<dbReference type="Proteomes" id="UP000050317">
    <property type="component" value="Unassembled WGS sequence"/>
</dbReference>
<dbReference type="PATRIC" id="fig|251703.9.peg.36"/>
<evidence type="ECO:0000313" key="2">
    <source>
        <dbReference type="EMBL" id="KPZ16386.1"/>
    </source>
</evidence>
<name>A0A0Q0DD14_9PSED</name>
<reference evidence="2 3" key="1">
    <citation type="submission" date="2015-09" db="EMBL/GenBank/DDBJ databases">
        <title>Genome announcement of multiple Pseudomonas syringae strains.</title>
        <authorList>
            <person name="Thakur S."/>
            <person name="Wang P.W."/>
            <person name="Gong Y."/>
            <person name="Weir B.S."/>
            <person name="Guttman D.S."/>
        </authorList>
    </citation>
    <scope>NUCLEOTIDE SEQUENCE [LARGE SCALE GENOMIC DNA]</scope>
    <source>
        <strain evidence="2 3">ICMP3963</strain>
    </source>
</reference>
<sequence length="154" mass="17587">MTRKTLSPVDKAFWESRARSHVDARNSLNTCPLMGDKVQLLPLRYGRVERLNNLPDTSGYKDLKRPLGLRLVRDGYLYVIDESSGYLHEYRLENGVPTKLLWQDREVAQDVRQTAVGEHTLIFSRDSTLHVAYAELQWTAAKCAHVLGSAADRF</sequence>
<dbReference type="AlphaFoldDB" id="A0A0Q0DD14"/>
<organism evidence="2 3">
    <name type="scientific">Pseudomonas syringae pv. viburni</name>
    <dbReference type="NCBI Taxonomy" id="251703"/>
    <lineage>
        <taxon>Bacteria</taxon>
        <taxon>Pseudomonadati</taxon>
        <taxon>Pseudomonadota</taxon>
        <taxon>Gammaproteobacteria</taxon>
        <taxon>Pseudomonadales</taxon>
        <taxon>Pseudomonadaceae</taxon>
        <taxon>Pseudomonas</taxon>
    </lineage>
</organism>
<dbReference type="Pfam" id="PF20249">
    <property type="entry name" value="VasX_N"/>
    <property type="match status" value="1"/>
</dbReference>
<gene>
    <name evidence="2" type="ORF">ALO40_00026</name>
</gene>
<dbReference type="InterPro" id="IPR046864">
    <property type="entry name" value="VasX_N"/>
</dbReference>
<proteinExistence type="predicted"/>
<accession>A0A0Q0DD14</accession>
<evidence type="ECO:0000313" key="3">
    <source>
        <dbReference type="Proteomes" id="UP000050317"/>
    </source>
</evidence>
<dbReference type="CDD" id="cd20708">
    <property type="entry name" value="MIX_IV"/>
    <property type="match status" value="1"/>
</dbReference>
<comment type="caution">
    <text evidence="2">The sequence shown here is derived from an EMBL/GenBank/DDBJ whole genome shotgun (WGS) entry which is preliminary data.</text>
</comment>